<dbReference type="EC" id="2.7.13.3" evidence="2"/>
<dbReference type="SUPFAM" id="SSF47384">
    <property type="entry name" value="Homodimeric domain of signal transducing histidine kinase"/>
    <property type="match status" value="1"/>
</dbReference>
<evidence type="ECO:0000256" key="10">
    <source>
        <dbReference type="ARBA" id="ARBA00037696"/>
    </source>
</evidence>
<dbReference type="InterPro" id="IPR035965">
    <property type="entry name" value="PAS-like_dom_sf"/>
</dbReference>
<gene>
    <name evidence="15" type="ORF">DKT75_03155</name>
</gene>
<dbReference type="InterPro" id="IPR005467">
    <property type="entry name" value="His_kinase_dom"/>
</dbReference>
<organism evidence="15 16">
    <name type="scientific">Leucothrix arctica</name>
    <dbReference type="NCBI Taxonomy" id="1481894"/>
    <lineage>
        <taxon>Bacteria</taxon>
        <taxon>Pseudomonadati</taxon>
        <taxon>Pseudomonadota</taxon>
        <taxon>Gammaproteobacteria</taxon>
        <taxon>Thiotrichales</taxon>
        <taxon>Thiotrichaceae</taxon>
        <taxon>Leucothrix</taxon>
    </lineage>
</organism>
<evidence type="ECO:0000256" key="6">
    <source>
        <dbReference type="ARBA" id="ARBA00022777"/>
    </source>
</evidence>
<keyword evidence="5" id="KW-0547">Nucleotide-binding</keyword>
<keyword evidence="9" id="KW-0535">Nitrogen fixation</keyword>
<dbReference type="SMART" id="SM00387">
    <property type="entry name" value="HATPase_c"/>
    <property type="match status" value="1"/>
</dbReference>
<dbReference type="SUPFAM" id="SSF55874">
    <property type="entry name" value="ATPase domain of HSP90 chaperone/DNA topoisomerase II/histidine kinase"/>
    <property type="match status" value="1"/>
</dbReference>
<evidence type="ECO:0000256" key="7">
    <source>
        <dbReference type="ARBA" id="ARBA00022840"/>
    </source>
</evidence>
<evidence type="ECO:0000256" key="3">
    <source>
        <dbReference type="ARBA" id="ARBA00022553"/>
    </source>
</evidence>
<evidence type="ECO:0000259" key="14">
    <source>
        <dbReference type="PROSITE" id="PS50109"/>
    </source>
</evidence>
<dbReference type="PANTHER" id="PTHR43065:SF16">
    <property type="entry name" value="SENSORY HISTIDINE KINASE_PHOSPHATASE NTRB"/>
    <property type="match status" value="1"/>
</dbReference>
<comment type="catalytic activity">
    <reaction evidence="1">
        <text>ATP + protein L-histidine = ADP + protein N-phospho-L-histidine.</text>
        <dbReference type="EC" id="2.7.13.3"/>
    </reaction>
</comment>
<dbReference type="PRINTS" id="PR00344">
    <property type="entry name" value="BCTRLSENSOR"/>
</dbReference>
<dbReference type="Pfam" id="PF02518">
    <property type="entry name" value="HATPase_c"/>
    <property type="match status" value="1"/>
</dbReference>
<evidence type="ECO:0000256" key="5">
    <source>
        <dbReference type="ARBA" id="ARBA00022741"/>
    </source>
</evidence>
<keyword evidence="7" id="KW-0067">ATP-binding</keyword>
<dbReference type="Gene3D" id="1.10.287.130">
    <property type="match status" value="1"/>
</dbReference>
<proteinExistence type="predicted"/>
<dbReference type="Gene3D" id="3.30.565.10">
    <property type="entry name" value="Histidine kinase-like ATPase, C-terminal domain"/>
    <property type="match status" value="1"/>
</dbReference>
<protein>
    <recommendedName>
        <fullName evidence="11">Sensory histidine kinase/phosphatase NtrB</fullName>
        <ecNumber evidence="2">2.7.13.3</ecNumber>
    </recommendedName>
    <alternativeName>
        <fullName evidence="12">Nitrogen regulation protein NR(II)</fullName>
    </alternativeName>
    <alternativeName>
        <fullName evidence="13">Nitrogen regulator II</fullName>
    </alternativeName>
</protein>
<feature type="domain" description="Histidine kinase" evidence="14">
    <location>
        <begin position="136"/>
        <end position="348"/>
    </location>
</feature>
<accession>A0A317CKU8</accession>
<dbReference type="InterPro" id="IPR003594">
    <property type="entry name" value="HATPase_dom"/>
</dbReference>
<dbReference type="PROSITE" id="PS50109">
    <property type="entry name" value="HIS_KIN"/>
    <property type="match status" value="1"/>
</dbReference>
<keyword evidence="4" id="KW-0808">Transferase</keyword>
<evidence type="ECO:0000256" key="8">
    <source>
        <dbReference type="ARBA" id="ARBA00023012"/>
    </source>
</evidence>
<dbReference type="Pfam" id="PF00512">
    <property type="entry name" value="HisKA"/>
    <property type="match status" value="1"/>
</dbReference>
<dbReference type="InterPro" id="IPR004358">
    <property type="entry name" value="Sig_transdc_His_kin-like_C"/>
</dbReference>
<keyword evidence="8" id="KW-0902">Two-component regulatory system</keyword>
<dbReference type="GO" id="GO:0000155">
    <property type="term" value="F:phosphorelay sensor kinase activity"/>
    <property type="evidence" value="ECO:0007669"/>
    <property type="project" value="InterPro"/>
</dbReference>
<dbReference type="AlphaFoldDB" id="A0A317CKU8"/>
<keyword evidence="16" id="KW-1185">Reference proteome</keyword>
<dbReference type="InterPro" id="IPR036097">
    <property type="entry name" value="HisK_dim/P_sf"/>
</dbReference>
<dbReference type="RefSeq" id="WP_109821973.1">
    <property type="nucleotide sequence ID" value="NZ_QGKL01000010.1"/>
</dbReference>
<dbReference type="SMART" id="SM00091">
    <property type="entry name" value="PAS"/>
    <property type="match status" value="1"/>
</dbReference>
<dbReference type="NCBIfam" id="NF008293">
    <property type="entry name" value="PRK11073.1"/>
    <property type="match status" value="1"/>
</dbReference>
<evidence type="ECO:0000313" key="15">
    <source>
        <dbReference type="EMBL" id="PWQ98817.1"/>
    </source>
</evidence>
<evidence type="ECO:0000256" key="4">
    <source>
        <dbReference type="ARBA" id="ARBA00022679"/>
    </source>
</evidence>
<keyword evidence="6 15" id="KW-0418">Kinase</keyword>
<dbReference type="PANTHER" id="PTHR43065">
    <property type="entry name" value="SENSOR HISTIDINE KINASE"/>
    <property type="match status" value="1"/>
</dbReference>
<dbReference type="Proteomes" id="UP000245506">
    <property type="component" value="Unassembled WGS sequence"/>
</dbReference>
<evidence type="ECO:0000256" key="9">
    <source>
        <dbReference type="ARBA" id="ARBA00023231"/>
    </source>
</evidence>
<evidence type="ECO:0000256" key="11">
    <source>
        <dbReference type="ARBA" id="ARBA00039567"/>
    </source>
</evidence>
<dbReference type="EMBL" id="QGKL01000010">
    <property type="protein sequence ID" value="PWQ98817.1"/>
    <property type="molecule type" value="Genomic_DNA"/>
</dbReference>
<evidence type="ECO:0000256" key="13">
    <source>
        <dbReference type="ARBA" id="ARBA00043094"/>
    </source>
</evidence>
<dbReference type="Gene3D" id="3.30.450.20">
    <property type="entry name" value="PAS domain"/>
    <property type="match status" value="1"/>
</dbReference>
<reference evidence="15 16" key="1">
    <citation type="submission" date="2018-05" db="EMBL/GenBank/DDBJ databases">
        <title>Leucothrix arctica sp. nov., isolated from Arctic seawater.</title>
        <authorList>
            <person name="Choi A."/>
            <person name="Baek K."/>
        </authorList>
    </citation>
    <scope>NUCLEOTIDE SEQUENCE [LARGE SCALE GENOMIC DNA]</scope>
    <source>
        <strain evidence="15 16">IMCC9719</strain>
    </source>
</reference>
<dbReference type="GO" id="GO:0005524">
    <property type="term" value="F:ATP binding"/>
    <property type="evidence" value="ECO:0007669"/>
    <property type="project" value="UniProtKB-KW"/>
</dbReference>
<sequence length="350" mass="39181">MKTEFIDIADAMATGVLMLTQSLDIQYMNASAEILFGSSIRRMEGKPYQRLLKEDILGWVLEKSVDTREVQSLRELHFTTSHDGIVIADIVVSPMLIDGELDAVLIELYRIDQQLRITQEETLLSQLQTTQSLVRGMAHEIKNPLGGLRGAAQLLETELPSPELREYTSIIISEADRLQVLVDRMSGSQSPTIQEDINIHEVLERVRKLVSVDIPSKVNIRFDYDPSIPEMRADKDKLIQIVLNMVVNALKAVGNEGEVIFKTRVIRRFLMNQKIHRLVLKLQIIDNGVGIPEEIKDKVFFPMVSGSADGTGLGLSIAQSLANAHDGLIEFQSTPGDTRFTLLLPIQAQE</sequence>
<dbReference type="InterPro" id="IPR036890">
    <property type="entry name" value="HATPase_C_sf"/>
</dbReference>
<keyword evidence="3" id="KW-0597">Phosphoprotein</keyword>
<comment type="function">
    <text evidence="10">Member of the two-component regulatory system NtrB/NtrC, which controls expression of the nitrogen-regulated (ntr) genes in response to nitrogen limitation. Under conditions of nitrogen limitation, NtrB autophosphorylates and transfers the phosphoryl group to NtrC. In the presence of nitrogen, acts as a phosphatase that dephosphorylates and inactivates NtrC.</text>
</comment>
<dbReference type="SMART" id="SM00388">
    <property type="entry name" value="HisKA"/>
    <property type="match status" value="1"/>
</dbReference>
<dbReference type="SUPFAM" id="SSF55785">
    <property type="entry name" value="PYP-like sensor domain (PAS domain)"/>
    <property type="match status" value="1"/>
</dbReference>
<dbReference type="OrthoDB" id="9789238at2"/>
<evidence type="ECO:0000256" key="12">
    <source>
        <dbReference type="ARBA" id="ARBA00042313"/>
    </source>
</evidence>
<name>A0A317CKU8_9GAMM</name>
<comment type="caution">
    <text evidence="15">The sequence shown here is derived from an EMBL/GenBank/DDBJ whole genome shotgun (WGS) entry which is preliminary data.</text>
</comment>
<evidence type="ECO:0000256" key="1">
    <source>
        <dbReference type="ARBA" id="ARBA00000085"/>
    </source>
</evidence>
<dbReference type="InterPro" id="IPR000014">
    <property type="entry name" value="PAS"/>
</dbReference>
<dbReference type="InterPro" id="IPR003661">
    <property type="entry name" value="HisK_dim/P_dom"/>
</dbReference>
<evidence type="ECO:0000313" key="16">
    <source>
        <dbReference type="Proteomes" id="UP000245506"/>
    </source>
</evidence>
<dbReference type="CDD" id="cd00082">
    <property type="entry name" value="HisKA"/>
    <property type="match status" value="1"/>
</dbReference>
<evidence type="ECO:0000256" key="2">
    <source>
        <dbReference type="ARBA" id="ARBA00012438"/>
    </source>
</evidence>